<dbReference type="AlphaFoldDB" id="A0A1C7MU20"/>
<dbReference type="SUPFAM" id="SSF54695">
    <property type="entry name" value="POZ domain"/>
    <property type="match status" value="1"/>
</dbReference>
<name>A0A1C7MU20_GRIFR</name>
<evidence type="ECO:0000313" key="1">
    <source>
        <dbReference type="EMBL" id="OBZ79906.1"/>
    </source>
</evidence>
<keyword evidence="2" id="KW-1185">Reference proteome</keyword>
<dbReference type="EMBL" id="LUGG01000001">
    <property type="protein sequence ID" value="OBZ79906.1"/>
    <property type="molecule type" value="Genomic_DNA"/>
</dbReference>
<dbReference type="OMA" id="YEMPMAL"/>
<dbReference type="Gene3D" id="3.30.710.10">
    <property type="entry name" value="Potassium Channel Kv1.1, Chain A"/>
    <property type="match status" value="1"/>
</dbReference>
<dbReference type="OrthoDB" id="3266199at2759"/>
<proteinExistence type="predicted"/>
<reference evidence="1 2" key="1">
    <citation type="submission" date="2016-03" db="EMBL/GenBank/DDBJ databases">
        <title>Whole genome sequencing of Grifola frondosa 9006-11.</title>
        <authorList>
            <person name="Min B."/>
            <person name="Park H."/>
            <person name="Kim J.-G."/>
            <person name="Cho H."/>
            <person name="Oh Y.-L."/>
            <person name="Kong W.-S."/>
            <person name="Choi I.-G."/>
        </authorList>
    </citation>
    <scope>NUCLEOTIDE SEQUENCE [LARGE SCALE GENOMIC DNA]</scope>
    <source>
        <strain evidence="1 2">9006-11</strain>
    </source>
</reference>
<evidence type="ECO:0000313" key="2">
    <source>
        <dbReference type="Proteomes" id="UP000092993"/>
    </source>
</evidence>
<comment type="caution">
    <text evidence="1">The sequence shown here is derived from an EMBL/GenBank/DDBJ whole genome shotgun (WGS) entry which is preliminary data.</text>
</comment>
<sequence length="301" mass="33416">MATHTTTLTEAVATEVVTTQVFTGNEESMAAKTHPAFASPDADVQLCSKDNTTFCIHSHTLVAVSGWFRTMFTLPQDTAGVSANTIEVIHVQEDADVLAGLLAIVSGTGCPDLKNIDYLESLLCAAEKYEMPLPIAIARVALMSPVVNASPIRVYGIACRMNWIPEAKLASTRTLVLDLFAPGWVAELDRVDAPHLTKLIALHRQRKERFIAALDSPTFFANHRPAKCFNCGRELVHHEWQSLKYRWAKQMDKRPFGEHLSSEYMDVEELAAVLGARCPIKNVSWRNCRDVLSSLISRPRE</sequence>
<dbReference type="Proteomes" id="UP000092993">
    <property type="component" value="Unassembled WGS sequence"/>
</dbReference>
<protein>
    <submittedName>
        <fullName evidence="1">Uncharacterized protein</fullName>
    </submittedName>
</protein>
<organism evidence="1 2">
    <name type="scientific">Grifola frondosa</name>
    <name type="common">Maitake</name>
    <name type="synonym">Polyporus frondosus</name>
    <dbReference type="NCBI Taxonomy" id="5627"/>
    <lineage>
        <taxon>Eukaryota</taxon>
        <taxon>Fungi</taxon>
        <taxon>Dikarya</taxon>
        <taxon>Basidiomycota</taxon>
        <taxon>Agaricomycotina</taxon>
        <taxon>Agaricomycetes</taxon>
        <taxon>Polyporales</taxon>
        <taxon>Grifolaceae</taxon>
        <taxon>Grifola</taxon>
    </lineage>
</organism>
<dbReference type="CDD" id="cd18186">
    <property type="entry name" value="BTB_POZ_ZBTB_KLHL-like"/>
    <property type="match status" value="1"/>
</dbReference>
<gene>
    <name evidence="1" type="ORF">A0H81_00722</name>
</gene>
<dbReference type="InterPro" id="IPR011333">
    <property type="entry name" value="SKP1/BTB/POZ_sf"/>
</dbReference>
<dbReference type="STRING" id="5627.A0A1C7MU20"/>
<accession>A0A1C7MU20</accession>